<dbReference type="InterPro" id="IPR014347">
    <property type="entry name" value="Tautomerase/MIF_sf"/>
</dbReference>
<comment type="similarity">
    <text evidence="1">Belongs to the 4-oxalocrotonate tautomerase family.</text>
</comment>
<dbReference type="SUPFAM" id="SSF55331">
    <property type="entry name" value="Tautomerase/MIF"/>
    <property type="match status" value="1"/>
</dbReference>
<organism evidence="4 5">
    <name type="scientific">Tatumella terrea</name>
    <dbReference type="NCBI Taxonomy" id="419007"/>
    <lineage>
        <taxon>Bacteria</taxon>
        <taxon>Pseudomonadati</taxon>
        <taxon>Pseudomonadota</taxon>
        <taxon>Gammaproteobacteria</taxon>
        <taxon>Enterobacterales</taxon>
        <taxon>Erwiniaceae</taxon>
        <taxon>Tatumella</taxon>
    </lineage>
</organism>
<dbReference type="InterPro" id="IPR004370">
    <property type="entry name" value="4-OT-like_dom"/>
</dbReference>
<evidence type="ECO:0000313" key="5">
    <source>
        <dbReference type="Proteomes" id="UP001596230"/>
    </source>
</evidence>
<evidence type="ECO:0000256" key="2">
    <source>
        <dbReference type="ARBA" id="ARBA00023235"/>
    </source>
</evidence>
<protein>
    <submittedName>
        <fullName evidence="4">2-hydroxymuconate tautomerase</fullName>
        <ecNumber evidence="4">5.3.2.6</ecNumber>
    </submittedName>
</protein>
<evidence type="ECO:0000259" key="3">
    <source>
        <dbReference type="Pfam" id="PF01361"/>
    </source>
</evidence>
<dbReference type="EMBL" id="JBHSUB010000006">
    <property type="protein sequence ID" value="MFC6377355.1"/>
    <property type="molecule type" value="Genomic_DNA"/>
</dbReference>
<evidence type="ECO:0000313" key="4">
    <source>
        <dbReference type="EMBL" id="MFC6377355.1"/>
    </source>
</evidence>
<dbReference type="Gene3D" id="3.30.429.10">
    <property type="entry name" value="Macrophage Migration Inhibitory Factor"/>
    <property type="match status" value="1"/>
</dbReference>
<gene>
    <name evidence="4" type="ORF">ACFP9W_04505</name>
</gene>
<keyword evidence="2 4" id="KW-0413">Isomerase</keyword>
<keyword evidence="5" id="KW-1185">Reference proteome</keyword>
<dbReference type="EC" id="5.3.2.6" evidence="4"/>
<sequence length="89" mass="9958">MSTLVLNIFRFIPLLVHTQESFMPIIHVEMLKGRTNEQKKELAETLTRETSRISACAEKDIQVIISEVDPACWAVGGKLNNTISGTDDI</sequence>
<dbReference type="PANTHER" id="PTHR35530:SF1">
    <property type="entry name" value="2-HYDROXYMUCONATE TAUTOMERASE"/>
    <property type="match status" value="1"/>
</dbReference>
<comment type="caution">
    <text evidence="4">The sequence shown here is derived from an EMBL/GenBank/DDBJ whole genome shotgun (WGS) entry which is preliminary data.</text>
</comment>
<dbReference type="NCBIfam" id="NF002571">
    <property type="entry name" value="PRK02220.1"/>
    <property type="match status" value="1"/>
</dbReference>
<dbReference type="Proteomes" id="UP001596230">
    <property type="component" value="Unassembled WGS sequence"/>
</dbReference>
<proteinExistence type="inferred from homology"/>
<name>A0ABW1VXF5_9GAMM</name>
<accession>A0ABW1VXF5</accession>
<reference evidence="5" key="1">
    <citation type="journal article" date="2019" name="Int. J. Syst. Evol. Microbiol.">
        <title>The Global Catalogue of Microorganisms (GCM) 10K type strain sequencing project: providing services to taxonomists for standard genome sequencing and annotation.</title>
        <authorList>
            <consortium name="The Broad Institute Genomics Platform"/>
            <consortium name="The Broad Institute Genome Sequencing Center for Infectious Disease"/>
            <person name="Wu L."/>
            <person name="Ma J."/>
        </authorList>
    </citation>
    <scope>NUCLEOTIDE SEQUENCE [LARGE SCALE GENOMIC DNA]</scope>
    <source>
        <strain evidence="5">CGMCC 1.18518</strain>
    </source>
</reference>
<feature type="domain" description="4-oxalocrotonate tautomerase-like" evidence="3">
    <location>
        <begin position="24"/>
        <end position="79"/>
    </location>
</feature>
<dbReference type="GO" id="GO:0016853">
    <property type="term" value="F:isomerase activity"/>
    <property type="evidence" value="ECO:0007669"/>
    <property type="project" value="UniProtKB-KW"/>
</dbReference>
<dbReference type="PANTHER" id="PTHR35530">
    <property type="entry name" value="TAUTOMERASE-RELATED"/>
    <property type="match status" value="1"/>
</dbReference>
<dbReference type="Pfam" id="PF01361">
    <property type="entry name" value="Tautomerase"/>
    <property type="match status" value="1"/>
</dbReference>
<evidence type="ECO:0000256" key="1">
    <source>
        <dbReference type="ARBA" id="ARBA00006723"/>
    </source>
</evidence>
<dbReference type="RefSeq" id="WP_385946788.1">
    <property type="nucleotide sequence ID" value="NZ_JBHSUB010000006.1"/>
</dbReference>